<dbReference type="AlphaFoldDB" id="A0A431FCQ3"/>
<dbReference type="Proteomes" id="UP000286791">
    <property type="component" value="Unassembled WGS sequence"/>
</dbReference>
<proteinExistence type="predicted"/>
<protein>
    <recommendedName>
        <fullName evidence="3">Capsule biosynthesis protein</fullName>
    </recommendedName>
</protein>
<gene>
    <name evidence="1" type="ORF">C3H48_09705</name>
</gene>
<evidence type="ECO:0008006" key="3">
    <source>
        <dbReference type="Google" id="ProtNLM"/>
    </source>
</evidence>
<comment type="caution">
    <text evidence="1">The sequence shown here is derived from an EMBL/GenBank/DDBJ whole genome shotgun (WGS) entry which is preliminary data.</text>
</comment>
<accession>A0A431FCQ3</accession>
<dbReference type="RefSeq" id="WP_126214299.1">
    <property type="nucleotide sequence ID" value="NZ_PQZO01000001.1"/>
</dbReference>
<sequence length="484" mass="56926">MKNIVLIDAPGEWVETILGLNINISLIITNQTPNIKKKFGNVIENIFPRDVKNKEFNSVYFSNYNLSYEELEKYRSTQIKVEHYLRRFLVNDGLIQYYYHMALAYWLDFFSKNSIDMVFLGTVEHGAFWDSILIDIAKNLNIPIFIISYSAGVSISSDNGNEDIDIKHIVHYNSLNFIDLSNIENIKRDEDKVSIEKYIHLLKNTHNKSSSSKIIFKSPIKYYFNTRIKTLFSIWLYYLSTSMIKYNIENKKDSFMHLSKREILKQSSFIDSLRKVYCNISRKFDLSSEKYIYYPLHLDPEASIMARSILTSQIFIIQWISSVLPNDWKLLVKEHPHQFFIYERENFYLKNINCYRDFSFYSQIKDLPNVEFVDINISSKELIEKSQAIASICGSSLIEGIAYKKPVLVFGKSLSFVELLQDSFVIKDREGLRYAIEKIKNGFTPQYSDLELIINKYTFLKNSRAFDNKDFFSSIFKHLLSIKF</sequence>
<reference evidence="1" key="1">
    <citation type="journal article" date="2019" name="Appl. Environ. Microbiol.">
        <title>Population genetics and characterization of Campylobacter jejuni isolates in western jackdaws and game birds in Finland.</title>
        <authorList>
            <person name="Kovanen S."/>
            <person name="Rossi M."/>
            <person name="Pohja-Mykra M."/>
            <person name="Nieminen T."/>
            <person name="Raunio-Saarnisto M."/>
            <person name="Sauvala M."/>
            <person name="Fredriksson-Ahomaa M."/>
            <person name="Hanninen M.L."/>
            <person name="Kivisto R."/>
        </authorList>
    </citation>
    <scope>NUCLEOTIDE SEQUENCE [LARGE SCALE GENOMIC DNA]</scope>
    <source>
        <strain evidence="1">CB304</strain>
    </source>
</reference>
<name>A0A431FCQ3_CAMJU</name>
<organism evidence="1 2">
    <name type="scientific">Campylobacter jejuni</name>
    <dbReference type="NCBI Taxonomy" id="197"/>
    <lineage>
        <taxon>Bacteria</taxon>
        <taxon>Pseudomonadati</taxon>
        <taxon>Campylobacterota</taxon>
        <taxon>Epsilonproteobacteria</taxon>
        <taxon>Campylobacterales</taxon>
        <taxon>Campylobacteraceae</taxon>
        <taxon>Campylobacter</taxon>
    </lineage>
</organism>
<dbReference type="EMBL" id="PRCE01000167">
    <property type="protein sequence ID" value="RTJ97341.1"/>
    <property type="molecule type" value="Genomic_DNA"/>
</dbReference>
<evidence type="ECO:0000313" key="2">
    <source>
        <dbReference type="Proteomes" id="UP000286791"/>
    </source>
</evidence>
<evidence type="ECO:0000313" key="1">
    <source>
        <dbReference type="EMBL" id="RTJ97341.1"/>
    </source>
</evidence>